<gene>
    <name evidence="2" type="ORF">OKIOD_LOCUS15362</name>
</gene>
<evidence type="ECO:0000313" key="2">
    <source>
        <dbReference type="EMBL" id="CAG5112377.1"/>
    </source>
</evidence>
<reference evidence="2 3" key="1">
    <citation type="submission" date="2021-04" db="EMBL/GenBank/DDBJ databases">
        <authorList>
            <person name="Bliznina A."/>
        </authorList>
    </citation>
    <scope>NUCLEOTIDE SEQUENCE [LARGE SCALE GENOMIC DNA]</scope>
</reference>
<proteinExistence type="predicted"/>
<evidence type="ECO:0000256" key="1">
    <source>
        <dbReference type="SAM" id="MobiDB-lite"/>
    </source>
</evidence>
<dbReference type="EMBL" id="OU015567">
    <property type="protein sequence ID" value="CAG5112377.1"/>
    <property type="molecule type" value="Genomic_DNA"/>
</dbReference>
<evidence type="ECO:0000313" key="3">
    <source>
        <dbReference type="Proteomes" id="UP001158576"/>
    </source>
</evidence>
<feature type="compositionally biased region" description="Basic and acidic residues" evidence="1">
    <location>
        <begin position="295"/>
        <end position="304"/>
    </location>
</feature>
<keyword evidence="3" id="KW-1185">Reference proteome</keyword>
<organism evidence="2 3">
    <name type="scientific">Oikopleura dioica</name>
    <name type="common">Tunicate</name>
    <dbReference type="NCBI Taxonomy" id="34765"/>
    <lineage>
        <taxon>Eukaryota</taxon>
        <taxon>Metazoa</taxon>
        <taxon>Chordata</taxon>
        <taxon>Tunicata</taxon>
        <taxon>Appendicularia</taxon>
        <taxon>Copelata</taxon>
        <taxon>Oikopleuridae</taxon>
        <taxon>Oikopleura</taxon>
    </lineage>
</organism>
<protein>
    <submittedName>
        <fullName evidence="2">Oidioi.mRNA.OKI2018_I69.chr2.g6597.t1.cds</fullName>
    </submittedName>
</protein>
<feature type="region of interest" description="Disordered" evidence="1">
    <location>
        <begin position="295"/>
        <end position="317"/>
    </location>
</feature>
<dbReference type="Proteomes" id="UP001158576">
    <property type="component" value="Chromosome 2"/>
</dbReference>
<name>A0ABN7T5V3_OIKDI</name>
<accession>A0ABN7T5V3</accession>
<sequence>MNSEEILARIPKRNTGTQKHPNMYAVGVSKHGAIHFHLEIEGELYITTLRVKSTSKSKNSCILRCIQKKCLSAIGIVFPESFSGPPLDPKSYYEFLKNNPNDFNLADFKYVHFNPYKHIHTCNPKKVNALNVSEYDLYPRPVDGDDKRIKGTLTVPQFNKNQKRVDRLEYHQDAKRLRIHEEMTRGPAEEFVELTAYQVNNNDYLENQLQDRIDLAKISELPQGLEYTDKLTGRTKIPIIDPVQPRKSSLLNDDPEINDDTSLTIVVHESVKEETKLEVKEETETIECKIYDDQSIKTETKQEPVSDDDDFKFHVMN</sequence>